<keyword evidence="2" id="KW-0732">Signal</keyword>
<dbReference type="PROSITE" id="PS51257">
    <property type="entry name" value="PROKAR_LIPOPROTEIN"/>
    <property type="match status" value="1"/>
</dbReference>
<comment type="caution">
    <text evidence="3">The sequence shown here is derived from an EMBL/GenBank/DDBJ whole genome shotgun (WGS) entry which is preliminary data.</text>
</comment>
<gene>
    <name evidence="3" type="ORF">ACFOZY_12650</name>
</gene>
<dbReference type="EMBL" id="JBHSEC010000019">
    <property type="protein sequence ID" value="MFC4411271.1"/>
    <property type="molecule type" value="Genomic_DNA"/>
</dbReference>
<keyword evidence="4" id="KW-1185">Reference proteome</keyword>
<feature type="region of interest" description="Disordered" evidence="1">
    <location>
        <begin position="23"/>
        <end position="53"/>
    </location>
</feature>
<proteinExistence type="predicted"/>
<evidence type="ECO:0000313" key="3">
    <source>
        <dbReference type="EMBL" id="MFC4411271.1"/>
    </source>
</evidence>
<feature type="signal peptide" evidence="2">
    <location>
        <begin position="1"/>
        <end position="21"/>
    </location>
</feature>
<evidence type="ECO:0000313" key="4">
    <source>
        <dbReference type="Proteomes" id="UP001595817"/>
    </source>
</evidence>
<dbReference type="Proteomes" id="UP001595817">
    <property type="component" value="Unassembled WGS sequence"/>
</dbReference>
<protein>
    <submittedName>
        <fullName evidence="3">Uncharacterized protein</fullName>
    </submittedName>
</protein>
<evidence type="ECO:0000256" key="1">
    <source>
        <dbReference type="SAM" id="MobiDB-lite"/>
    </source>
</evidence>
<reference evidence="4" key="1">
    <citation type="journal article" date="2019" name="Int. J. Syst. Evol. Microbiol.">
        <title>The Global Catalogue of Microorganisms (GCM) 10K type strain sequencing project: providing services to taxonomists for standard genome sequencing and annotation.</title>
        <authorList>
            <consortium name="The Broad Institute Genomics Platform"/>
            <consortium name="The Broad Institute Genome Sequencing Center for Infectious Disease"/>
            <person name="Wu L."/>
            <person name="Ma J."/>
        </authorList>
    </citation>
    <scope>NUCLEOTIDE SEQUENCE [LARGE SCALE GENOMIC DNA]</scope>
    <source>
        <strain evidence="4">CCUG 59778</strain>
    </source>
</reference>
<dbReference type="RefSeq" id="WP_378155999.1">
    <property type="nucleotide sequence ID" value="NZ_JBHSEC010000019.1"/>
</dbReference>
<sequence>MKKLLLLFSCFFLLAGCTNNNQETDDPAKDQNDNSAQGDNSNDTGDGESGSIVDADEEDATDNLMFLSYFMKDGTVAHFEGEGNEYATYSARTKYLDDNYISIYEDNGGTVMLRIFRVEEDQVLLVFEQGERYEELKPNELALESLEPISVYLKAPLEKGSEFDGWTVIDTSSSLNTPVKDFENVLVIEKKGEDGTNRRYFAKGYGEIKREFIMTSNGTESKVTSTLSKID</sequence>
<feature type="compositionally biased region" description="Polar residues" evidence="1">
    <location>
        <begin position="33"/>
        <end position="44"/>
    </location>
</feature>
<feature type="chain" id="PRO_5046989071" evidence="2">
    <location>
        <begin position="22"/>
        <end position="231"/>
    </location>
</feature>
<accession>A0ABV8X5R7</accession>
<organism evidence="3 4">
    <name type="scientific">Chungangia koreensis</name>
    <dbReference type="NCBI Taxonomy" id="752657"/>
    <lineage>
        <taxon>Bacteria</taxon>
        <taxon>Bacillati</taxon>
        <taxon>Bacillota</taxon>
        <taxon>Bacilli</taxon>
        <taxon>Lactobacillales</taxon>
        <taxon>Chungangia</taxon>
    </lineage>
</organism>
<evidence type="ECO:0000256" key="2">
    <source>
        <dbReference type="SAM" id="SignalP"/>
    </source>
</evidence>
<name>A0ABV8X5R7_9LACT</name>